<dbReference type="EMBL" id="BSDY01000028">
    <property type="protein sequence ID" value="GLI57919.1"/>
    <property type="molecule type" value="Genomic_DNA"/>
</dbReference>
<evidence type="ECO:0000256" key="3">
    <source>
        <dbReference type="ARBA" id="ARBA00023014"/>
    </source>
</evidence>
<evidence type="ECO:0000313" key="4">
    <source>
        <dbReference type="EMBL" id="GLI57919.1"/>
    </source>
</evidence>
<dbReference type="Proteomes" id="UP001144471">
    <property type="component" value="Unassembled WGS sequence"/>
</dbReference>
<evidence type="ECO:0008006" key="6">
    <source>
        <dbReference type="Google" id="ProtNLM"/>
    </source>
</evidence>
<comment type="caution">
    <text evidence="4">The sequence shown here is derived from an EMBL/GenBank/DDBJ whole genome shotgun (WGS) entry which is preliminary data.</text>
</comment>
<dbReference type="InterPro" id="IPR028431">
    <property type="entry name" value="NADP_DH_HndA-like"/>
</dbReference>
<dbReference type="InterPro" id="IPR036249">
    <property type="entry name" value="Thioredoxin-like_sf"/>
</dbReference>
<keyword evidence="3" id="KW-0411">Iron-sulfur</keyword>
<dbReference type="InterPro" id="IPR041921">
    <property type="entry name" value="NuoE_N"/>
</dbReference>
<keyword evidence="2" id="KW-0408">Iron</keyword>
<dbReference type="SUPFAM" id="SSF52833">
    <property type="entry name" value="Thioredoxin-like"/>
    <property type="match status" value="1"/>
</dbReference>
<dbReference type="Pfam" id="PF01257">
    <property type="entry name" value="2Fe-2S_thioredx"/>
    <property type="match status" value="1"/>
</dbReference>
<organism evidence="4 5">
    <name type="scientific">Propionigenium maris DSM 9537</name>
    <dbReference type="NCBI Taxonomy" id="1123000"/>
    <lineage>
        <taxon>Bacteria</taxon>
        <taxon>Fusobacteriati</taxon>
        <taxon>Fusobacteriota</taxon>
        <taxon>Fusobacteriia</taxon>
        <taxon>Fusobacteriales</taxon>
        <taxon>Fusobacteriaceae</taxon>
        <taxon>Propionigenium</taxon>
    </lineage>
</organism>
<keyword evidence="5" id="KW-1185">Reference proteome</keyword>
<protein>
    <recommendedName>
        <fullName evidence="6">NADH-quinone oxidoreductase subunit E</fullName>
    </recommendedName>
</protein>
<reference evidence="4" key="1">
    <citation type="submission" date="2022-12" db="EMBL/GenBank/DDBJ databases">
        <title>Reference genome sequencing for broad-spectrum identification of bacterial and archaeal isolates by mass spectrometry.</title>
        <authorList>
            <person name="Sekiguchi Y."/>
            <person name="Tourlousse D.M."/>
        </authorList>
    </citation>
    <scope>NUCLEOTIDE SEQUENCE</scope>
    <source>
        <strain evidence="4">10succ1</strain>
    </source>
</reference>
<dbReference type="PANTHER" id="PTHR43342:SF2">
    <property type="entry name" value="POTENTIAL NAD-REDUCING HYDROGENASE SUBUNIT"/>
    <property type="match status" value="1"/>
</dbReference>
<name>A0A9W6LPE4_9FUSO</name>
<evidence type="ECO:0000256" key="1">
    <source>
        <dbReference type="ARBA" id="ARBA00022723"/>
    </source>
</evidence>
<evidence type="ECO:0000313" key="5">
    <source>
        <dbReference type="Proteomes" id="UP001144471"/>
    </source>
</evidence>
<dbReference type="Gene3D" id="3.40.30.10">
    <property type="entry name" value="Glutaredoxin"/>
    <property type="match status" value="1"/>
</dbReference>
<gene>
    <name evidence="4" type="ORF">PM10SUCC1_34330</name>
</gene>
<dbReference type="RefSeq" id="WP_281837594.1">
    <property type="nucleotide sequence ID" value="NZ_BSDY01000028.1"/>
</dbReference>
<dbReference type="AlphaFoldDB" id="A0A9W6LPE4"/>
<dbReference type="CDD" id="cd02980">
    <property type="entry name" value="TRX_Fd_family"/>
    <property type="match status" value="1"/>
</dbReference>
<accession>A0A9W6LPE4</accession>
<sequence>MFKEIEKYIEDLEDPREDILEILLAAQGYYGKLTNEAIEYIGKLCNMSTEEIRETIEFFPFLIGDRKRIEVCKGFNCSIKGADHIEELLFKEDTEDRIDLIETPCRGRCKTAPNIWIDDIHYPEVDLEKLEKIIEEVLKLR</sequence>
<proteinExistence type="predicted"/>
<dbReference type="GO" id="GO:0046872">
    <property type="term" value="F:metal ion binding"/>
    <property type="evidence" value="ECO:0007669"/>
    <property type="project" value="UniProtKB-KW"/>
</dbReference>
<dbReference type="PANTHER" id="PTHR43342">
    <property type="entry name" value="NADH-QUINONE OXIDOREDUCTASE, E SUBUNIT"/>
    <property type="match status" value="1"/>
</dbReference>
<keyword evidence="1" id="KW-0479">Metal-binding</keyword>
<dbReference type="Gene3D" id="1.10.10.1590">
    <property type="entry name" value="NADH-quinone oxidoreductase subunit E"/>
    <property type="match status" value="1"/>
</dbReference>
<evidence type="ECO:0000256" key="2">
    <source>
        <dbReference type="ARBA" id="ARBA00023004"/>
    </source>
</evidence>
<dbReference type="GO" id="GO:0051536">
    <property type="term" value="F:iron-sulfur cluster binding"/>
    <property type="evidence" value="ECO:0007669"/>
    <property type="project" value="UniProtKB-KW"/>
</dbReference>